<evidence type="ECO:0000313" key="4">
    <source>
        <dbReference type="Proteomes" id="UP001497516"/>
    </source>
</evidence>
<evidence type="ECO:0000313" key="3">
    <source>
        <dbReference type="EMBL" id="CAL1407133.1"/>
    </source>
</evidence>
<dbReference type="AlphaFoldDB" id="A0AAV2G8Y3"/>
<protein>
    <recommendedName>
        <fullName evidence="2">Reverse transcriptase Ty1/copia-type domain-containing protein</fullName>
    </recommendedName>
</protein>
<dbReference type="EMBL" id="OZ034821">
    <property type="protein sequence ID" value="CAL1407133.1"/>
    <property type="molecule type" value="Genomic_DNA"/>
</dbReference>
<organism evidence="3 4">
    <name type="scientific">Linum trigynum</name>
    <dbReference type="NCBI Taxonomy" id="586398"/>
    <lineage>
        <taxon>Eukaryota</taxon>
        <taxon>Viridiplantae</taxon>
        <taxon>Streptophyta</taxon>
        <taxon>Embryophyta</taxon>
        <taxon>Tracheophyta</taxon>
        <taxon>Spermatophyta</taxon>
        <taxon>Magnoliopsida</taxon>
        <taxon>eudicotyledons</taxon>
        <taxon>Gunneridae</taxon>
        <taxon>Pentapetalae</taxon>
        <taxon>rosids</taxon>
        <taxon>fabids</taxon>
        <taxon>Malpighiales</taxon>
        <taxon>Linaceae</taxon>
        <taxon>Linum</taxon>
    </lineage>
</organism>
<dbReference type="Pfam" id="PF07727">
    <property type="entry name" value="RVT_2"/>
    <property type="match status" value="1"/>
</dbReference>
<dbReference type="Proteomes" id="UP001497516">
    <property type="component" value="Chromosome 8"/>
</dbReference>
<evidence type="ECO:0000259" key="2">
    <source>
        <dbReference type="Pfam" id="PF07727"/>
    </source>
</evidence>
<dbReference type="InterPro" id="IPR013103">
    <property type="entry name" value="RVT_2"/>
</dbReference>
<name>A0AAV2G8Y3_9ROSI</name>
<evidence type="ECO:0000256" key="1">
    <source>
        <dbReference type="SAM" id="MobiDB-lite"/>
    </source>
</evidence>
<accession>A0AAV2G8Y3</accession>
<gene>
    <name evidence="3" type="ORF">LTRI10_LOCUS46819</name>
</gene>
<feature type="domain" description="Reverse transcriptase Ty1/copia-type" evidence="2">
    <location>
        <begin position="11"/>
        <end position="97"/>
    </location>
</feature>
<keyword evidence="4" id="KW-1185">Reference proteome</keyword>
<reference evidence="3 4" key="1">
    <citation type="submission" date="2024-04" db="EMBL/GenBank/DDBJ databases">
        <authorList>
            <person name="Fracassetti M."/>
        </authorList>
    </citation>
    <scope>NUCLEOTIDE SEQUENCE [LARGE SCALE GENOMIC DNA]</scope>
</reference>
<proteinExistence type="predicted"/>
<feature type="region of interest" description="Disordered" evidence="1">
    <location>
        <begin position="99"/>
        <end position="142"/>
    </location>
</feature>
<sequence length="142" mass="15670">MAVETKALEANHTWDVVELSPQKKAVGNKWVHKNKHLLDGSLERQKARLVAKGYSQQEGVDYQDIFALVVKMTIIRLYLAIATSLNWHVQQLDVNAAPTVGNRAGSSAGKKKMSISNVVPPSTDVKKRSWSDVVSDKMPSST</sequence>